<proteinExistence type="predicted"/>
<evidence type="ECO:0000259" key="1">
    <source>
        <dbReference type="Pfam" id="PF00535"/>
    </source>
</evidence>
<dbReference type="InterPro" id="IPR029063">
    <property type="entry name" value="SAM-dependent_MTases_sf"/>
</dbReference>
<feature type="domain" description="Glycosyltransferase 2-like" evidence="1">
    <location>
        <begin position="1"/>
        <end position="157"/>
    </location>
</feature>
<dbReference type="AlphaFoldDB" id="A0A327P3F2"/>
<dbReference type="Proteomes" id="UP000249610">
    <property type="component" value="Unassembled WGS sequence"/>
</dbReference>
<dbReference type="SUPFAM" id="SSF53448">
    <property type="entry name" value="Nucleotide-diphospho-sugar transferases"/>
    <property type="match status" value="1"/>
</dbReference>
<dbReference type="Gene3D" id="3.90.550.10">
    <property type="entry name" value="Spore Coat Polysaccharide Biosynthesis Protein SpsA, Chain A"/>
    <property type="match status" value="1"/>
</dbReference>
<dbReference type="PANTHER" id="PTHR22916">
    <property type="entry name" value="GLYCOSYLTRANSFERASE"/>
    <property type="match status" value="1"/>
</dbReference>
<dbReference type="GO" id="GO:0016758">
    <property type="term" value="F:hexosyltransferase activity"/>
    <property type="evidence" value="ECO:0007669"/>
    <property type="project" value="UniProtKB-ARBA"/>
</dbReference>
<sequence>MPCFNAENYLDSAIESIISQSFSNFELLIIDDGSCDSSTNIIHSFNDDRIFYFRLEENMGSNFAKNFGIRKAKGRYIALADGDDISLPERLKTQYDFMENSDAFCIGSQYLSIDKEGDLIDKVIRPLDFEMVKIFLLADNYIHQHTWFFRNPFLYKHHCLFKNFFQYSDGYNFIVSISQFFKVQNLPDFLVKYRVHKEQLSIHESRKRTISGDNIRRRQLENFKFKFTKQELSLHLTLLRRGYLDDVEISQIENWINKILEANEVRKIYDSDLLYTFFADLGLRAIENNKLGIWSIEKTLLNYLNELSLKPLAILEFGSGMGTEALLKNHNVTSIEHNIEFCTQRSERHHCLLAPIENGWYKVEQVESVLIKKKYDFVLVDGPPGDLRSGILNHISLFRSLDSVYIFDDINRKEDFEIMESFCSSLSLTYKIIEGDKKKFAVCSKENF</sequence>
<gene>
    <name evidence="2" type="ORF">LV83_03345</name>
</gene>
<dbReference type="InterPro" id="IPR001173">
    <property type="entry name" value="Glyco_trans_2-like"/>
</dbReference>
<evidence type="ECO:0000313" key="2">
    <source>
        <dbReference type="EMBL" id="RAI86788.1"/>
    </source>
</evidence>
<reference evidence="2 3" key="1">
    <citation type="submission" date="2018-06" db="EMBL/GenBank/DDBJ databases">
        <title>Genomic Encyclopedia of Archaeal and Bacterial Type Strains, Phase II (KMG-II): from individual species to whole genera.</title>
        <authorList>
            <person name="Goeker M."/>
        </authorList>
    </citation>
    <scope>NUCLEOTIDE SEQUENCE [LARGE SCALE GENOMIC DNA]</scope>
    <source>
        <strain evidence="2 3">DSM 23446</strain>
    </source>
</reference>
<accession>A0A327P3F2</accession>
<keyword evidence="3" id="KW-1185">Reference proteome</keyword>
<dbReference type="Pfam" id="PF00535">
    <property type="entry name" value="Glycos_transf_2"/>
    <property type="match status" value="1"/>
</dbReference>
<dbReference type="EMBL" id="QLLK01000010">
    <property type="protein sequence ID" value="RAI86788.1"/>
    <property type="molecule type" value="Genomic_DNA"/>
</dbReference>
<keyword evidence="2" id="KW-0808">Transferase</keyword>
<dbReference type="Gene3D" id="3.40.50.150">
    <property type="entry name" value="Vaccinia Virus protein VP39"/>
    <property type="match status" value="1"/>
</dbReference>
<dbReference type="InterPro" id="IPR029044">
    <property type="entry name" value="Nucleotide-diphossugar_trans"/>
</dbReference>
<organism evidence="2 3">
    <name type="scientific">Algoriphagus yeomjeoni</name>
    <dbReference type="NCBI Taxonomy" id="291403"/>
    <lineage>
        <taxon>Bacteria</taxon>
        <taxon>Pseudomonadati</taxon>
        <taxon>Bacteroidota</taxon>
        <taxon>Cytophagia</taxon>
        <taxon>Cytophagales</taxon>
        <taxon>Cyclobacteriaceae</taxon>
        <taxon>Algoriphagus</taxon>
    </lineage>
</organism>
<comment type="caution">
    <text evidence="2">The sequence shown here is derived from an EMBL/GenBank/DDBJ whole genome shotgun (WGS) entry which is preliminary data.</text>
</comment>
<evidence type="ECO:0000313" key="3">
    <source>
        <dbReference type="Proteomes" id="UP000249610"/>
    </source>
</evidence>
<name>A0A327P3F2_9BACT</name>
<dbReference type="OrthoDB" id="6307329at2"/>
<dbReference type="PANTHER" id="PTHR22916:SF3">
    <property type="entry name" value="UDP-GLCNAC:BETAGAL BETA-1,3-N-ACETYLGLUCOSAMINYLTRANSFERASE-LIKE PROTEIN 1"/>
    <property type="match status" value="1"/>
</dbReference>
<dbReference type="CDD" id="cd00761">
    <property type="entry name" value="Glyco_tranf_GTA_type"/>
    <property type="match status" value="1"/>
</dbReference>
<protein>
    <submittedName>
        <fullName evidence="2">Glycosyltransferase involved in cell wall biosynthesis</fullName>
    </submittedName>
</protein>